<dbReference type="Gene3D" id="2.40.10.10">
    <property type="entry name" value="Trypsin-like serine proteases"/>
    <property type="match status" value="1"/>
</dbReference>
<feature type="compositionally biased region" description="Polar residues" evidence="1">
    <location>
        <begin position="468"/>
        <end position="481"/>
    </location>
</feature>
<comment type="caution">
    <text evidence="2">The sequence shown here is derived from an EMBL/GenBank/DDBJ whole genome shotgun (WGS) entry which is preliminary data.</text>
</comment>
<organism evidence="2 3">
    <name type="scientific">Madurella fahalii</name>
    <dbReference type="NCBI Taxonomy" id="1157608"/>
    <lineage>
        <taxon>Eukaryota</taxon>
        <taxon>Fungi</taxon>
        <taxon>Dikarya</taxon>
        <taxon>Ascomycota</taxon>
        <taxon>Pezizomycotina</taxon>
        <taxon>Sordariomycetes</taxon>
        <taxon>Sordariomycetidae</taxon>
        <taxon>Sordariales</taxon>
        <taxon>Sordariales incertae sedis</taxon>
        <taxon>Madurella</taxon>
    </lineage>
</organism>
<proteinExistence type="predicted"/>
<gene>
    <name evidence="2" type="ORF">MFIFM68171_10180</name>
</gene>
<feature type="region of interest" description="Disordered" evidence="1">
    <location>
        <begin position="458"/>
        <end position="481"/>
    </location>
</feature>
<name>A0ABQ0GQF6_9PEZI</name>
<dbReference type="EMBL" id="BAAFSV010000006">
    <property type="protein sequence ID" value="GAB1319970.1"/>
    <property type="molecule type" value="Genomic_DNA"/>
</dbReference>
<keyword evidence="3" id="KW-1185">Reference proteome</keyword>
<dbReference type="GeneID" id="98180922"/>
<dbReference type="Proteomes" id="UP001628179">
    <property type="component" value="Unassembled WGS sequence"/>
</dbReference>
<sequence length="481" mass="51604">MARTTMMALTTIKNHLNHRSYDHSRNLGRAVRIKVYIGYNGKASICSTGVQYCRGAEIVTTADWMEASEETSTSSPMPRPRLKNQETLGIVGYPADKSYSNELGAQMYEEYDATNYNLSAAQNNMLEYTISTYAGAKIVKSANNISYVLVPVASTIGGADSSVLNVAAPFLSPVGGPAVAFAGAALSFAGSIGDANLGGAESAIPVNNDYKGFIQRGILAESALSTILDLPMGKYMQLGLNEKLKEAYNNAGPFVHGLGPRILPVVMQPVATVGLDAHRKEHVKYERLKKNEPESSASAPQKLQYPALPEATEVSVADFLTRMWADTVETADEVLDKDWFFKQLGNVIYDGVLNGRTCTNYAPSGLNLLSSIAAAKGTGFPQSDTDSQLHVLSLRAMLGEAALQRLISSDHDKLQEEGYFDTIKYAQDIGRQAMADWVMPRVTPIVLQLLRGQTLPPPGAGDAGNVSGGNSVVSQANAAPR</sequence>
<dbReference type="InterPro" id="IPR043504">
    <property type="entry name" value="Peptidase_S1_PA_chymotrypsin"/>
</dbReference>
<evidence type="ECO:0000313" key="2">
    <source>
        <dbReference type="EMBL" id="GAB1319970.1"/>
    </source>
</evidence>
<reference evidence="2 3" key="1">
    <citation type="submission" date="2024-09" db="EMBL/GenBank/DDBJ databases">
        <title>Itraconazole resistance in Madurella fahalii resulting from another homologue of gene encoding cytochrome P450 14-alpha sterol demethylase (CYP51).</title>
        <authorList>
            <person name="Yoshioka I."/>
            <person name="Fahal A.H."/>
            <person name="Kaneko S."/>
            <person name="Yaguchi T."/>
        </authorList>
    </citation>
    <scope>NUCLEOTIDE SEQUENCE [LARGE SCALE GENOMIC DNA]</scope>
    <source>
        <strain evidence="2 3">IFM 68171</strain>
    </source>
</reference>
<dbReference type="RefSeq" id="XP_070921700.1">
    <property type="nucleotide sequence ID" value="XM_071065599.1"/>
</dbReference>
<evidence type="ECO:0000313" key="3">
    <source>
        <dbReference type="Proteomes" id="UP001628179"/>
    </source>
</evidence>
<accession>A0ABQ0GQF6</accession>
<protein>
    <submittedName>
        <fullName evidence="2">Uncharacterized protein</fullName>
    </submittedName>
</protein>
<evidence type="ECO:0000256" key="1">
    <source>
        <dbReference type="SAM" id="MobiDB-lite"/>
    </source>
</evidence>